<dbReference type="GO" id="GO:0005634">
    <property type="term" value="C:nucleus"/>
    <property type="evidence" value="ECO:0007669"/>
    <property type="project" value="TreeGrafter"/>
</dbReference>
<name>A0A9W9K1X9_9EURO</name>
<dbReference type="GO" id="GO:0005886">
    <property type="term" value="C:plasma membrane"/>
    <property type="evidence" value="ECO:0007669"/>
    <property type="project" value="TreeGrafter"/>
</dbReference>
<dbReference type="SMART" id="SM00335">
    <property type="entry name" value="ANX"/>
    <property type="match status" value="4"/>
</dbReference>
<keyword evidence="3" id="KW-0041">Annexin</keyword>
<keyword evidence="6" id="KW-1185">Reference proteome</keyword>
<organism evidence="5 6">
    <name type="scientific">Penicillium argentinense</name>
    <dbReference type="NCBI Taxonomy" id="1131581"/>
    <lineage>
        <taxon>Eukaryota</taxon>
        <taxon>Fungi</taxon>
        <taxon>Dikarya</taxon>
        <taxon>Ascomycota</taxon>
        <taxon>Pezizomycotina</taxon>
        <taxon>Eurotiomycetes</taxon>
        <taxon>Eurotiomycetidae</taxon>
        <taxon>Eurotiales</taxon>
        <taxon>Aspergillaceae</taxon>
        <taxon>Penicillium</taxon>
    </lineage>
</organism>
<dbReference type="Proteomes" id="UP001149074">
    <property type="component" value="Unassembled WGS sequence"/>
</dbReference>
<feature type="compositionally biased region" description="Pro residues" evidence="4">
    <location>
        <begin position="114"/>
        <end position="141"/>
    </location>
</feature>
<gene>
    <name evidence="5" type="ORF">N7532_008355</name>
</gene>
<dbReference type="GeneID" id="81359826"/>
<dbReference type="InterPro" id="IPR037104">
    <property type="entry name" value="Annexin_sf"/>
</dbReference>
<dbReference type="AlphaFoldDB" id="A0A9W9K1X9"/>
<dbReference type="GO" id="GO:0005509">
    <property type="term" value="F:calcium ion binding"/>
    <property type="evidence" value="ECO:0007669"/>
    <property type="project" value="InterPro"/>
</dbReference>
<evidence type="ECO:0000256" key="4">
    <source>
        <dbReference type="SAM" id="MobiDB-lite"/>
    </source>
</evidence>
<dbReference type="GO" id="GO:0005544">
    <property type="term" value="F:calcium-dependent phospholipid binding"/>
    <property type="evidence" value="ECO:0007669"/>
    <property type="project" value="InterPro"/>
</dbReference>
<dbReference type="SUPFAM" id="SSF47874">
    <property type="entry name" value="Annexin"/>
    <property type="match status" value="1"/>
</dbReference>
<evidence type="ECO:0000313" key="5">
    <source>
        <dbReference type="EMBL" id="KAJ5089671.1"/>
    </source>
</evidence>
<feature type="region of interest" description="Disordered" evidence="4">
    <location>
        <begin position="1"/>
        <end position="157"/>
    </location>
</feature>
<dbReference type="GO" id="GO:0005737">
    <property type="term" value="C:cytoplasm"/>
    <property type="evidence" value="ECO:0007669"/>
    <property type="project" value="TreeGrafter"/>
</dbReference>
<dbReference type="RefSeq" id="XP_056471653.1">
    <property type="nucleotide sequence ID" value="XM_056620847.1"/>
</dbReference>
<evidence type="ECO:0000313" key="6">
    <source>
        <dbReference type="Proteomes" id="UP001149074"/>
    </source>
</evidence>
<keyword evidence="2" id="KW-0677">Repeat</keyword>
<dbReference type="OrthoDB" id="37886at2759"/>
<comment type="similarity">
    <text evidence="1">Belongs to the annexin family.</text>
</comment>
<dbReference type="PANTHER" id="PTHR10502">
    <property type="entry name" value="ANNEXIN"/>
    <property type="match status" value="1"/>
</dbReference>
<dbReference type="EMBL" id="JAPQKI010000009">
    <property type="protein sequence ID" value="KAJ5089671.1"/>
    <property type="molecule type" value="Genomic_DNA"/>
</dbReference>
<evidence type="ECO:0000256" key="2">
    <source>
        <dbReference type="ARBA" id="ARBA00022737"/>
    </source>
</evidence>
<dbReference type="InterPro" id="IPR018502">
    <property type="entry name" value="Annexin_repeat"/>
</dbReference>
<evidence type="ECO:0000256" key="3">
    <source>
        <dbReference type="ARBA" id="ARBA00023216"/>
    </source>
</evidence>
<dbReference type="PROSITE" id="PS51897">
    <property type="entry name" value="ANNEXIN_2"/>
    <property type="match status" value="4"/>
</dbReference>
<dbReference type="PRINTS" id="PR01813">
    <property type="entry name" value="ANNEXINFUNGI"/>
</dbReference>
<dbReference type="Gene3D" id="1.10.220.10">
    <property type="entry name" value="Annexin"/>
    <property type="match status" value="4"/>
</dbReference>
<comment type="caution">
    <text evidence="5">The sequence shown here is derived from an EMBL/GenBank/DDBJ whole genome shotgun (WGS) entry which is preliminary data.</text>
</comment>
<dbReference type="GO" id="GO:0012506">
    <property type="term" value="C:vesicle membrane"/>
    <property type="evidence" value="ECO:0007669"/>
    <property type="project" value="TreeGrafter"/>
</dbReference>
<protein>
    <recommendedName>
        <fullName evidence="7">Annexin</fullName>
    </recommendedName>
</protein>
<feature type="compositionally biased region" description="Low complexity" evidence="4">
    <location>
        <begin position="23"/>
        <end position="35"/>
    </location>
</feature>
<evidence type="ECO:0008006" key="7">
    <source>
        <dbReference type="Google" id="ProtNLM"/>
    </source>
</evidence>
<dbReference type="FunFam" id="1.10.220.10:FF:000005">
    <property type="entry name" value="Annexin"/>
    <property type="match status" value="1"/>
</dbReference>
<dbReference type="Pfam" id="PF00191">
    <property type="entry name" value="Annexin"/>
    <property type="match status" value="4"/>
</dbReference>
<feature type="compositionally biased region" description="Pro residues" evidence="4">
    <location>
        <begin position="36"/>
        <end position="59"/>
    </location>
</feature>
<dbReference type="GO" id="GO:0001786">
    <property type="term" value="F:phosphatidylserine binding"/>
    <property type="evidence" value="ECO:0007669"/>
    <property type="project" value="TreeGrafter"/>
</dbReference>
<reference evidence="5" key="2">
    <citation type="journal article" date="2023" name="IMA Fungus">
        <title>Comparative genomic study of the Penicillium genus elucidates a diverse pangenome and 15 lateral gene transfer events.</title>
        <authorList>
            <person name="Petersen C."/>
            <person name="Sorensen T."/>
            <person name="Nielsen M.R."/>
            <person name="Sondergaard T.E."/>
            <person name="Sorensen J.L."/>
            <person name="Fitzpatrick D.A."/>
            <person name="Frisvad J.C."/>
            <person name="Nielsen K.L."/>
        </authorList>
    </citation>
    <scope>NUCLEOTIDE SEQUENCE</scope>
    <source>
        <strain evidence="5">IBT 30761</strain>
    </source>
</reference>
<dbReference type="InterPro" id="IPR009117">
    <property type="entry name" value="ANX14"/>
</dbReference>
<accession>A0A9W9K1X9</accession>
<proteinExistence type="inferred from homology"/>
<dbReference type="PANTHER" id="PTHR10502:SF102">
    <property type="entry name" value="ANNEXIN B11"/>
    <property type="match status" value="1"/>
</dbReference>
<evidence type="ECO:0000256" key="1">
    <source>
        <dbReference type="ARBA" id="ARBA00007831"/>
    </source>
</evidence>
<feature type="compositionally biased region" description="Pro residues" evidence="4">
    <location>
        <begin position="1"/>
        <end position="11"/>
    </location>
</feature>
<feature type="compositionally biased region" description="Low complexity" evidence="4">
    <location>
        <begin position="142"/>
        <end position="157"/>
    </location>
</feature>
<sequence>MSYQYPPPNQPPYGGYGHPQAPPQGYHQPYPQQPYGAPPGAPPGAPAGAPPPHAPPQGHYPPQQGYGQPPPPQGGYYGAPSPQPPAGYHTSSPQPPAGYHAPSSQPPYGQAPPHGQPPYGQPPQGHAPPPGGPGYGAPPPGAYGAHGAPPHGAPAMMGPPAMPSLGYVPGQKAPGDFRQQADMLRKAMKGFGTDEKTLIAVLATLDPLQMAAVRATYTQHIGRDLYKDVKSETGGYLEQGLLAVIEGPLNHDVICVHEAIDGVGTKEWMLNEILLGRSNADLNAIKSAYEHKYRRNLTREVEGDLSFKTADLFKTVLRADRREESVPINPQSVEDEVRTIHGSTAGRMVNNVAEVSGILARSSDAELRAIDQGFHRRYNVSLEKHLEKEFSGHMEDAFLHMLRTATDPAMRDAILLEECMAGMGTKDEQLVVRVVRVHWNRDHKERVKAAYRHRYGKNLIDRVREETSGDYQRLMVALLE</sequence>
<dbReference type="PRINTS" id="PR00196">
    <property type="entry name" value="ANNEXIN"/>
</dbReference>
<dbReference type="InterPro" id="IPR001464">
    <property type="entry name" value="Annexin"/>
</dbReference>
<reference evidence="5" key="1">
    <citation type="submission" date="2022-11" db="EMBL/GenBank/DDBJ databases">
        <authorList>
            <person name="Petersen C."/>
        </authorList>
    </citation>
    <scope>NUCLEOTIDE SEQUENCE</scope>
    <source>
        <strain evidence="5">IBT 30761</strain>
    </source>
</reference>